<dbReference type="OrthoDB" id="8101383at2"/>
<proteinExistence type="predicted"/>
<protein>
    <submittedName>
        <fullName evidence="1">Uncharacterized protein</fullName>
    </submittedName>
</protein>
<dbReference type="Proteomes" id="UP000249590">
    <property type="component" value="Unassembled WGS sequence"/>
</dbReference>
<keyword evidence="2" id="KW-1185">Reference proteome</keyword>
<accession>A0A8B2NS03</accession>
<evidence type="ECO:0000313" key="1">
    <source>
        <dbReference type="EMBL" id="RAI00143.1"/>
    </source>
</evidence>
<sequence>MTLTEIVEPSDGWYSFFKDLRIPDEPASIAEAHDALTAATASREAAAKRLEDAQRALASTKFGQAPVITHREVDELGECLAPAIEAEKAAKTERDKRRADYVAATKADLEDPLTRYHEALASRLVDIRDLLLVGAVFNQTSKASRVPLNSKLLEITPHVLTLIKEAEKLVGAVKPKFNNTSRKD</sequence>
<gene>
    <name evidence="1" type="ORF">DLJ53_20755</name>
</gene>
<dbReference type="RefSeq" id="WP_111348756.1">
    <property type="nucleotide sequence ID" value="NZ_QHHQ01000004.1"/>
</dbReference>
<name>A0A8B2NS03_9HYPH</name>
<evidence type="ECO:0000313" key="2">
    <source>
        <dbReference type="Proteomes" id="UP000249590"/>
    </source>
</evidence>
<dbReference type="AlphaFoldDB" id="A0A8B2NS03"/>
<organism evidence="1 2">
    <name type="scientific">Acuticoccus sediminis</name>
    <dbReference type="NCBI Taxonomy" id="2184697"/>
    <lineage>
        <taxon>Bacteria</taxon>
        <taxon>Pseudomonadati</taxon>
        <taxon>Pseudomonadota</taxon>
        <taxon>Alphaproteobacteria</taxon>
        <taxon>Hyphomicrobiales</taxon>
        <taxon>Amorphaceae</taxon>
        <taxon>Acuticoccus</taxon>
    </lineage>
</organism>
<dbReference type="EMBL" id="QHHQ01000004">
    <property type="protein sequence ID" value="RAI00143.1"/>
    <property type="molecule type" value="Genomic_DNA"/>
</dbReference>
<reference evidence="1 2" key="1">
    <citation type="submission" date="2018-05" db="EMBL/GenBank/DDBJ databases">
        <title>Acuticoccus sediminis sp. nov., isolated from deep-sea sediment of Indian Ocean.</title>
        <authorList>
            <person name="Liu X."/>
            <person name="Lai Q."/>
            <person name="Du Y."/>
            <person name="Sun F."/>
            <person name="Zhang X."/>
            <person name="Wang S."/>
            <person name="Shao Z."/>
        </authorList>
    </citation>
    <scope>NUCLEOTIDE SEQUENCE [LARGE SCALE GENOMIC DNA]</scope>
    <source>
        <strain evidence="1 2">PTG4-2</strain>
    </source>
</reference>
<comment type="caution">
    <text evidence="1">The sequence shown here is derived from an EMBL/GenBank/DDBJ whole genome shotgun (WGS) entry which is preliminary data.</text>
</comment>